<feature type="compositionally biased region" description="Gly residues" evidence="1">
    <location>
        <begin position="280"/>
        <end position="301"/>
    </location>
</feature>
<dbReference type="Proteomes" id="UP000625711">
    <property type="component" value="Unassembled WGS sequence"/>
</dbReference>
<keyword evidence="3" id="KW-1185">Reference proteome</keyword>
<feature type="compositionally biased region" description="Polar residues" evidence="1">
    <location>
        <begin position="36"/>
        <end position="57"/>
    </location>
</feature>
<sequence>MIFNDFILSSKPALLSISVIFRCPFYKNAKTHSHLGSNLESLSSPEQTSVSATQCAVQPTRKKNRQPEKGSNLSIRKKTRWKHGGVFRGAGGRRGTVGGGAVLSGRRRAPFRSHPSGRDRDLLPPSVGGPVRQRLSVVLLFNKLFHYFSFCSVDKIRRGSGPVACRKLLTTKSCRKYDFRSKFKKHNSPNQSRPFCPQSKKLHHPQFIHLNLEITSEEPFRLATAIPRKPSLGGGSGTEERRGRPRRGIGNRRRGRGGDGGVEEDVETICSSSRGTTMGWAGGGGPGALACGGGGVDFQGK</sequence>
<evidence type="ECO:0000256" key="1">
    <source>
        <dbReference type="SAM" id="MobiDB-lite"/>
    </source>
</evidence>
<name>A0A834M6R0_RHYFE</name>
<comment type="caution">
    <text evidence="2">The sequence shown here is derived from an EMBL/GenBank/DDBJ whole genome shotgun (WGS) entry which is preliminary data.</text>
</comment>
<gene>
    <name evidence="2" type="ORF">GWI33_014620</name>
</gene>
<feature type="region of interest" description="Disordered" evidence="1">
    <location>
        <begin position="226"/>
        <end position="301"/>
    </location>
</feature>
<feature type="region of interest" description="Disordered" evidence="1">
    <location>
        <begin position="36"/>
        <end position="125"/>
    </location>
</feature>
<dbReference type="AlphaFoldDB" id="A0A834M6R0"/>
<reference evidence="2" key="1">
    <citation type="submission" date="2020-08" db="EMBL/GenBank/DDBJ databases">
        <title>Genome sequencing and assembly of the red palm weevil Rhynchophorus ferrugineus.</title>
        <authorList>
            <person name="Dias G.B."/>
            <person name="Bergman C.M."/>
            <person name="Manee M."/>
        </authorList>
    </citation>
    <scope>NUCLEOTIDE SEQUENCE</scope>
    <source>
        <strain evidence="2">AA-2017</strain>
        <tissue evidence="2">Whole larva</tissue>
    </source>
</reference>
<feature type="compositionally biased region" description="Basic residues" evidence="1">
    <location>
        <begin position="75"/>
        <end position="85"/>
    </location>
</feature>
<evidence type="ECO:0000313" key="3">
    <source>
        <dbReference type="Proteomes" id="UP000625711"/>
    </source>
</evidence>
<accession>A0A834M6R0</accession>
<dbReference type="EMBL" id="JAACXV010013735">
    <property type="protein sequence ID" value="KAF7272608.1"/>
    <property type="molecule type" value="Genomic_DNA"/>
</dbReference>
<protein>
    <submittedName>
        <fullName evidence="2">Uncharacterized protein</fullName>
    </submittedName>
</protein>
<feature type="compositionally biased region" description="Basic residues" evidence="1">
    <location>
        <begin position="243"/>
        <end position="255"/>
    </location>
</feature>
<organism evidence="2 3">
    <name type="scientific">Rhynchophorus ferrugineus</name>
    <name type="common">Red palm weevil</name>
    <name type="synonym">Curculio ferrugineus</name>
    <dbReference type="NCBI Taxonomy" id="354439"/>
    <lineage>
        <taxon>Eukaryota</taxon>
        <taxon>Metazoa</taxon>
        <taxon>Ecdysozoa</taxon>
        <taxon>Arthropoda</taxon>
        <taxon>Hexapoda</taxon>
        <taxon>Insecta</taxon>
        <taxon>Pterygota</taxon>
        <taxon>Neoptera</taxon>
        <taxon>Endopterygota</taxon>
        <taxon>Coleoptera</taxon>
        <taxon>Polyphaga</taxon>
        <taxon>Cucujiformia</taxon>
        <taxon>Curculionidae</taxon>
        <taxon>Dryophthorinae</taxon>
        <taxon>Rhynchophorus</taxon>
    </lineage>
</organism>
<feature type="compositionally biased region" description="Gly residues" evidence="1">
    <location>
        <begin position="86"/>
        <end position="102"/>
    </location>
</feature>
<evidence type="ECO:0000313" key="2">
    <source>
        <dbReference type="EMBL" id="KAF7272608.1"/>
    </source>
</evidence>
<proteinExistence type="predicted"/>